<accession>A0A8T9QG77</accession>
<sequence>MLILVLLLLGCQQLAQLTNQWMPRYALSIFPVFENSGKYPRRGMLVFPSLQEQQKLPLRTVTFTGNLWLDYFAAQEAQGIVRRLQAAPGEGDGLRIRFAHTARYSSLIWALDCFNQANLRMWWLDMRYGSTSLLVAGAHHVTM</sequence>
<dbReference type="AlphaFoldDB" id="A0A8T9QG77"/>
<proteinExistence type="predicted"/>
<gene>
    <name evidence="1" type="ORF">MUN79_13730</name>
</gene>
<reference evidence="1" key="1">
    <citation type="submission" date="2022-04" db="EMBL/GenBank/DDBJ databases">
        <title>Hymenobacter sp. isolated from the air.</title>
        <authorList>
            <person name="Won M."/>
            <person name="Lee C.-M."/>
            <person name="Woen H.-Y."/>
            <person name="Kwon S.-W."/>
        </authorList>
    </citation>
    <scope>NUCLEOTIDE SEQUENCE</scope>
    <source>
        <strain evidence="1">5116S-3</strain>
    </source>
</reference>
<dbReference type="EMBL" id="CP095046">
    <property type="protein sequence ID" value="UOQ74830.1"/>
    <property type="molecule type" value="Genomic_DNA"/>
</dbReference>
<dbReference type="Proteomes" id="UP000831796">
    <property type="component" value="Chromosome"/>
</dbReference>
<keyword evidence="2" id="KW-1185">Reference proteome</keyword>
<dbReference type="RefSeq" id="WP_244678166.1">
    <property type="nucleotide sequence ID" value="NZ_CP095046.1"/>
</dbReference>
<dbReference type="KEGG" id="hcu:MUN79_13730"/>
<organism evidence="1 2">
    <name type="scientific">Hymenobacter cellulosilyticus</name>
    <dbReference type="NCBI Taxonomy" id="2932248"/>
    <lineage>
        <taxon>Bacteria</taxon>
        <taxon>Pseudomonadati</taxon>
        <taxon>Bacteroidota</taxon>
        <taxon>Cytophagia</taxon>
        <taxon>Cytophagales</taxon>
        <taxon>Hymenobacteraceae</taxon>
        <taxon>Hymenobacter</taxon>
    </lineage>
</organism>
<evidence type="ECO:0000313" key="2">
    <source>
        <dbReference type="Proteomes" id="UP000831796"/>
    </source>
</evidence>
<evidence type="ECO:0000313" key="1">
    <source>
        <dbReference type="EMBL" id="UOQ74830.1"/>
    </source>
</evidence>
<name>A0A8T9QG77_9BACT</name>
<protein>
    <submittedName>
        <fullName evidence="1">Uncharacterized protein</fullName>
    </submittedName>
</protein>